<reference evidence="5 6" key="1">
    <citation type="journal article" date="2018" name="New Phytol.">
        <title>Phylogenomics of Endogonaceae and evolution of mycorrhizas within Mucoromycota.</title>
        <authorList>
            <person name="Chang Y."/>
            <person name="Desiro A."/>
            <person name="Na H."/>
            <person name="Sandor L."/>
            <person name="Lipzen A."/>
            <person name="Clum A."/>
            <person name="Barry K."/>
            <person name="Grigoriev I.V."/>
            <person name="Martin F.M."/>
            <person name="Stajich J.E."/>
            <person name="Smith M.E."/>
            <person name="Bonito G."/>
            <person name="Spatafora J.W."/>
        </authorList>
    </citation>
    <scope>NUCLEOTIDE SEQUENCE [LARGE SCALE GENOMIC DNA]</scope>
    <source>
        <strain evidence="5 6">GMNB39</strain>
    </source>
</reference>
<evidence type="ECO:0000313" key="5">
    <source>
        <dbReference type="EMBL" id="RUP45945.1"/>
    </source>
</evidence>
<dbReference type="AlphaFoldDB" id="A0A433D537"/>
<dbReference type="GO" id="GO:0032259">
    <property type="term" value="P:methylation"/>
    <property type="evidence" value="ECO:0007669"/>
    <property type="project" value="UniProtKB-KW"/>
</dbReference>
<dbReference type="Gene3D" id="3.40.50.150">
    <property type="entry name" value="Vaccinia Virus protein VP39"/>
    <property type="match status" value="1"/>
</dbReference>
<evidence type="ECO:0000256" key="1">
    <source>
        <dbReference type="ARBA" id="ARBA00008361"/>
    </source>
</evidence>
<dbReference type="InterPro" id="IPR013216">
    <property type="entry name" value="Methyltransf_11"/>
</dbReference>
<dbReference type="CDD" id="cd02440">
    <property type="entry name" value="AdoMet_MTases"/>
    <property type="match status" value="1"/>
</dbReference>
<dbReference type="GO" id="GO:0008757">
    <property type="term" value="F:S-adenosylmethionine-dependent methyltransferase activity"/>
    <property type="evidence" value="ECO:0007669"/>
    <property type="project" value="InterPro"/>
</dbReference>
<protein>
    <recommendedName>
        <fullName evidence="4">Methyltransferase type 11 domain-containing protein</fullName>
    </recommendedName>
</protein>
<keyword evidence="3" id="KW-0808">Transferase</keyword>
<dbReference type="InterPro" id="IPR051052">
    <property type="entry name" value="Diverse_substrate_MTase"/>
</dbReference>
<dbReference type="SUPFAM" id="SSF53335">
    <property type="entry name" value="S-adenosyl-L-methionine-dependent methyltransferases"/>
    <property type="match status" value="1"/>
</dbReference>
<evidence type="ECO:0000256" key="3">
    <source>
        <dbReference type="ARBA" id="ARBA00022679"/>
    </source>
</evidence>
<dbReference type="OrthoDB" id="10027013at2759"/>
<keyword evidence="2" id="KW-0489">Methyltransferase</keyword>
<dbReference type="PANTHER" id="PTHR44942:SF4">
    <property type="entry name" value="METHYLTRANSFERASE TYPE 11 DOMAIN-CONTAINING PROTEIN"/>
    <property type="match status" value="1"/>
</dbReference>
<keyword evidence="6" id="KW-1185">Reference proteome</keyword>
<gene>
    <name evidence="5" type="ORF">BC936DRAFT_147536</name>
</gene>
<evidence type="ECO:0000256" key="2">
    <source>
        <dbReference type="ARBA" id="ARBA00022603"/>
    </source>
</evidence>
<dbReference type="InterPro" id="IPR029063">
    <property type="entry name" value="SAM-dependent_MTases_sf"/>
</dbReference>
<proteinExistence type="inferred from homology"/>
<sequence length="220" mass="24472">MDTIGHLHPSAKSWDAEKYESGRPSYSTEAVTVIARNTNLLSFSSFGKRKVLVDLGAGTGKLTRVLGDFLAQNSNDKAGYKIVAVEPVQEMRDKLADIWATRCDDNSIELEIMEGSGGDELICKHIFAKSIAEQIPLPDKSVDTVIAAQAFHWFASETALREVFEFYRKFRLVHLTSPRYSDRFTVFSSLAVISALSGTYETIRFRSLPNSMISSVATTY</sequence>
<accession>A0A433D537</accession>
<dbReference type="EMBL" id="RBNI01006549">
    <property type="protein sequence ID" value="RUP45945.1"/>
    <property type="molecule type" value="Genomic_DNA"/>
</dbReference>
<dbReference type="PANTHER" id="PTHR44942">
    <property type="entry name" value="METHYLTRANSF_11 DOMAIN-CONTAINING PROTEIN"/>
    <property type="match status" value="1"/>
</dbReference>
<name>A0A433D537_9FUNG</name>
<comment type="caution">
    <text evidence="5">The sequence shown here is derived from an EMBL/GenBank/DDBJ whole genome shotgun (WGS) entry which is preliminary data.</text>
</comment>
<evidence type="ECO:0000259" key="4">
    <source>
        <dbReference type="Pfam" id="PF08241"/>
    </source>
</evidence>
<evidence type="ECO:0000313" key="6">
    <source>
        <dbReference type="Proteomes" id="UP000268093"/>
    </source>
</evidence>
<comment type="similarity">
    <text evidence="1">Belongs to the methyltransferase superfamily.</text>
</comment>
<dbReference type="Pfam" id="PF08241">
    <property type="entry name" value="Methyltransf_11"/>
    <property type="match status" value="1"/>
</dbReference>
<feature type="domain" description="Methyltransferase type 11" evidence="4">
    <location>
        <begin position="53"/>
        <end position="164"/>
    </location>
</feature>
<organism evidence="5 6">
    <name type="scientific">Jimgerdemannia flammicorona</name>
    <dbReference type="NCBI Taxonomy" id="994334"/>
    <lineage>
        <taxon>Eukaryota</taxon>
        <taxon>Fungi</taxon>
        <taxon>Fungi incertae sedis</taxon>
        <taxon>Mucoromycota</taxon>
        <taxon>Mucoromycotina</taxon>
        <taxon>Endogonomycetes</taxon>
        <taxon>Endogonales</taxon>
        <taxon>Endogonaceae</taxon>
        <taxon>Jimgerdemannia</taxon>
    </lineage>
</organism>
<dbReference type="Proteomes" id="UP000268093">
    <property type="component" value="Unassembled WGS sequence"/>
</dbReference>